<dbReference type="PANTHER" id="PTHR38564">
    <property type="entry name" value="SI:CH73-250A16.5-RELATED"/>
    <property type="match status" value="1"/>
</dbReference>
<feature type="signal peptide" evidence="1">
    <location>
        <begin position="1"/>
        <end position="29"/>
    </location>
</feature>
<feature type="chain" id="PRO_5005537276" evidence="1">
    <location>
        <begin position="30"/>
        <end position="166"/>
    </location>
</feature>
<dbReference type="OrthoDB" id="5946254at2759"/>
<organism evidence="2 3">
    <name type="scientific">Thecamonas trahens ATCC 50062</name>
    <dbReference type="NCBI Taxonomy" id="461836"/>
    <lineage>
        <taxon>Eukaryota</taxon>
        <taxon>Apusozoa</taxon>
        <taxon>Apusomonadida</taxon>
        <taxon>Apusomonadidae</taxon>
        <taxon>Thecamonas</taxon>
    </lineage>
</organism>
<name>A0A0L0D7R1_THETB</name>
<dbReference type="RefSeq" id="XP_013759681.1">
    <property type="nucleotide sequence ID" value="XM_013904227.1"/>
</dbReference>
<dbReference type="AlphaFoldDB" id="A0A0L0D7R1"/>
<dbReference type="Proteomes" id="UP000054408">
    <property type="component" value="Unassembled WGS sequence"/>
</dbReference>
<evidence type="ECO:0000256" key="1">
    <source>
        <dbReference type="SAM" id="SignalP"/>
    </source>
</evidence>
<dbReference type="PANTHER" id="PTHR38564:SF2">
    <property type="entry name" value="WU:FC46H12 PRECURSOR"/>
    <property type="match status" value="1"/>
</dbReference>
<dbReference type="GeneID" id="25563350"/>
<evidence type="ECO:0000313" key="3">
    <source>
        <dbReference type="Proteomes" id="UP000054408"/>
    </source>
</evidence>
<keyword evidence="3" id="KW-1185">Reference proteome</keyword>
<reference evidence="2 3" key="1">
    <citation type="submission" date="2010-05" db="EMBL/GenBank/DDBJ databases">
        <title>The Genome Sequence of Thecamonas trahens ATCC 50062.</title>
        <authorList>
            <consortium name="The Broad Institute Genome Sequencing Platform"/>
            <person name="Russ C."/>
            <person name="Cuomo C."/>
            <person name="Shea T."/>
            <person name="Young S.K."/>
            <person name="Zeng Q."/>
            <person name="Koehrsen M."/>
            <person name="Haas B."/>
            <person name="Borodovsky M."/>
            <person name="Guigo R."/>
            <person name="Alvarado L."/>
            <person name="Berlin A."/>
            <person name="Bochicchio J."/>
            <person name="Borenstein D."/>
            <person name="Chapman S."/>
            <person name="Chen Z."/>
            <person name="Freedman E."/>
            <person name="Gellesch M."/>
            <person name="Goldberg J."/>
            <person name="Griggs A."/>
            <person name="Gujja S."/>
            <person name="Heilman E."/>
            <person name="Heiman D."/>
            <person name="Hepburn T."/>
            <person name="Howarth C."/>
            <person name="Jen D."/>
            <person name="Larson L."/>
            <person name="Mehta T."/>
            <person name="Park D."/>
            <person name="Pearson M."/>
            <person name="Roberts A."/>
            <person name="Saif S."/>
            <person name="Shenoy N."/>
            <person name="Sisk P."/>
            <person name="Stolte C."/>
            <person name="Sykes S."/>
            <person name="Thomson T."/>
            <person name="Walk T."/>
            <person name="White J."/>
            <person name="Yandava C."/>
            <person name="Burger G."/>
            <person name="Gray M.W."/>
            <person name="Holland P.W.H."/>
            <person name="King N."/>
            <person name="Lang F.B.F."/>
            <person name="Roger A.J."/>
            <person name="Ruiz-Trillo I."/>
            <person name="Lander E."/>
            <person name="Nusbaum C."/>
        </authorList>
    </citation>
    <scope>NUCLEOTIDE SEQUENCE [LARGE SCALE GENOMIC DNA]</scope>
    <source>
        <strain evidence="2 3">ATCC 50062</strain>
    </source>
</reference>
<keyword evidence="1" id="KW-0732">Signal</keyword>
<dbReference type="OMA" id="VERCKIY"/>
<proteinExistence type="predicted"/>
<gene>
    <name evidence="2" type="ORF">AMSG_03777</name>
</gene>
<accession>A0A0L0D7R1</accession>
<dbReference type="EMBL" id="GL349446">
    <property type="protein sequence ID" value="KNC47343.1"/>
    <property type="molecule type" value="Genomic_DNA"/>
</dbReference>
<sequence length="166" mass="17771">MTHKTGSCMVAGLLVAVVAVTMLAGPVVGQHAHCSMTVTWAGTGCATAYGLIKDELTVFNHPELGEHNYTLVSADPTPPQSLTGHHTSPVHHYVDDLSFKFSAHGSGSGCVMDGSSHSTPVSVYDYDTNFCNMWNLVRFGPSFDYSVSDCLFHPAKGEEAAKCNKY</sequence>
<evidence type="ECO:0000313" key="2">
    <source>
        <dbReference type="EMBL" id="KNC47343.1"/>
    </source>
</evidence>
<protein>
    <submittedName>
        <fullName evidence="2">Uncharacterized protein</fullName>
    </submittedName>
</protein>